<dbReference type="RefSeq" id="WP_380857776.1">
    <property type="nucleotide sequence ID" value="NZ_JBHRXV010000003.1"/>
</dbReference>
<dbReference type="InterPro" id="IPR029052">
    <property type="entry name" value="Metallo-depent_PP-like"/>
</dbReference>
<evidence type="ECO:0000256" key="2">
    <source>
        <dbReference type="ARBA" id="ARBA00022801"/>
    </source>
</evidence>
<evidence type="ECO:0000313" key="7">
    <source>
        <dbReference type="Proteomes" id="UP001595615"/>
    </source>
</evidence>
<dbReference type="GO" id="GO:0016787">
    <property type="term" value="F:hydrolase activity"/>
    <property type="evidence" value="ECO:0007669"/>
    <property type="project" value="UniProtKB-KW"/>
</dbReference>
<proteinExistence type="inferred from homology"/>
<evidence type="ECO:0000259" key="5">
    <source>
        <dbReference type="Pfam" id="PF00149"/>
    </source>
</evidence>
<dbReference type="Pfam" id="PF00149">
    <property type="entry name" value="Metallophos"/>
    <property type="match status" value="1"/>
</dbReference>
<comment type="caution">
    <text evidence="6">The sequence shown here is derived from an EMBL/GenBank/DDBJ whole genome shotgun (WGS) entry which is preliminary data.</text>
</comment>
<keyword evidence="7" id="KW-1185">Reference proteome</keyword>
<sequence>MRRIAHLSDLHFGRHDDRVVAGLLSALTTLSPDVVVISGDFTQRARRRQFAAARDFLAGLRAAGLPVVAVPGNHDIPLYDVLRRFLRPLARFRRYIEPAEYPFVADEEIAVLGINTARSLTIADGRVSHDQMACIEQIFARAAPGARRMLVTHHPLVSLPGGPEGRALRAAGRSGSAIEAAVRANVHLLLAGHHHQPFHGSGATFFAAGHSLLVVQAGTTTSTRLRAHANSFNLIETNGDALRIAVHAWDADGFEAASLEAYRCVDGRWQES</sequence>
<evidence type="ECO:0000256" key="3">
    <source>
        <dbReference type="ARBA" id="ARBA00023004"/>
    </source>
</evidence>
<keyword evidence="3" id="KW-0408">Iron</keyword>
<dbReference type="EMBL" id="JBHRXV010000003">
    <property type="protein sequence ID" value="MFC3711922.1"/>
    <property type="molecule type" value="Genomic_DNA"/>
</dbReference>
<gene>
    <name evidence="6" type="ORF">ACFOMD_05030</name>
</gene>
<evidence type="ECO:0000313" key="6">
    <source>
        <dbReference type="EMBL" id="MFC3711922.1"/>
    </source>
</evidence>
<reference evidence="7" key="1">
    <citation type="journal article" date="2019" name="Int. J. Syst. Evol. Microbiol.">
        <title>The Global Catalogue of Microorganisms (GCM) 10K type strain sequencing project: providing services to taxonomists for standard genome sequencing and annotation.</title>
        <authorList>
            <consortium name="The Broad Institute Genomics Platform"/>
            <consortium name="The Broad Institute Genome Sequencing Center for Infectious Disease"/>
            <person name="Wu L."/>
            <person name="Ma J."/>
        </authorList>
    </citation>
    <scope>NUCLEOTIDE SEQUENCE [LARGE SCALE GENOMIC DNA]</scope>
    <source>
        <strain evidence="7">KCTC 42644</strain>
    </source>
</reference>
<dbReference type="Gene3D" id="3.60.21.10">
    <property type="match status" value="1"/>
</dbReference>
<dbReference type="Proteomes" id="UP001595615">
    <property type="component" value="Unassembled WGS sequence"/>
</dbReference>
<dbReference type="InterPro" id="IPR050884">
    <property type="entry name" value="CNP_phosphodiesterase-III"/>
</dbReference>
<dbReference type="PANTHER" id="PTHR42988:SF2">
    <property type="entry name" value="CYCLIC NUCLEOTIDE PHOSPHODIESTERASE CBUA0032-RELATED"/>
    <property type="match status" value="1"/>
</dbReference>
<dbReference type="PANTHER" id="PTHR42988">
    <property type="entry name" value="PHOSPHOHYDROLASE"/>
    <property type="match status" value="1"/>
</dbReference>
<protein>
    <submittedName>
        <fullName evidence="6">Metallophosphoesterase family protein</fullName>
        <ecNumber evidence="6">3.1.-.-</ecNumber>
    </submittedName>
</protein>
<feature type="domain" description="Calcineurin-like phosphoesterase" evidence="5">
    <location>
        <begin position="3"/>
        <end position="197"/>
    </location>
</feature>
<comment type="similarity">
    <text evidence="4">Belongs to the cyclic nucleotide phosphodiesterase class-III family.</text>
</comment>
<keyword evidence="1" id="KW-0479">Metal-binding</keyword>
<dbReference type="SUPFAM" id="SSF56300">
    <property type="entry name" value="Metallo-dependent phosphatases"/>
    <property type="match status" value="1"/>
</dbReference>
<organism evidence="6 7">
    <name type="scientific">Sphingoaurantiacus capsulatus</name>
    <dbReference type="NCBI Taxonomy" id="1771310"/>
    <lineage>
        <taxon>Bacteria</taxon>
        <taxon>Pseudomonadati</taxon>
        <taxon>Pseudomonadota</taxon>
        <taxon>Alphaproteobacteria</taxon>
        <taxon>Sphingomonadales</taxon>
        <taxon>Sphingosinicellaceae</taxon>
        <taxon>Sphingoaurantiacus</taxon>
    </lineage>
</organism>
<dbReference type="EC" id="3.1.-.-" evidence="6"/>
<name>A0ABV7X9L1_9SPHN</name>
<evidence type="ECO:0000256" key="1">
    <source>
        <dbReference type="ARBA" id="ARBA00022723"/>
    </source>
</evidence>
<accession>A0ABV7X9L1</accession>
<keyword evidence="2 6" id="KW-0378">Hydrolase</keyword>
<dbReference type="InterPro" id="IPR004843">
    <property type="entry name" value="Calcineurin-like_PHP"/>
</dbReference>
<evidence type="ECO:0000256" key="4">
    <source>
        <dbReference type="ARBA" id="ARBA00025742"/>
    </source>
</evidence>